<evidence type="ECO:0000313" key="1">
    <source>
        <dbReference type="EMBL" id="GAG85979.1"/>
    </source>
</evidence>
<dbReference type="EMBL" id="BART01018106">
    <property type="protein sequence ID" value="GAG85979.1"/>
    <property type="molecule type" value="Genomic_DNA"/>
</dbReference>
<name>X1ASY7_9ZZZZ</name>
<gene>
    <name evidence="1" type="ORF">S01H4_34238</name>
</gene>
<dbReference type="AlphaFoldDB" id="X1ASY7"/>
<reference evidence="1" key="1">
    <citation type="journal article" date="2014" name="Front. Microbiol.">
        <title>High frequency of phylogenetically diverse reductive dehalogenase-homologous genes in deep subseafloor sedimentary metagenomes.</title>
        <authorList>
            <person name="Kawai M."/>
            <person name="Futagami T."/>
            <person name="Toyoda A."/>
            <person name="Takaki Y."/>
            <person name="Nishi S."/>
            <person name="Hori S."/>
            <person name="Arai W."/>
            <person name="Tsubouchi T."/>
            <person name="Morono Y."/>
            <person name="Uchiyama I."/>
            <person name="Ito T."/>
            <person name="Fujiyama A."/>
            <person name="Inagaki F."/>
            <person name="Takami H."/>
        </authorList>
    </citation>
    <scope>NUCLEOTIDE SEQUENCE</scope>
    <source>
        <strain evidence="1">Expedition CK06-06</strain>
    </source>
</reference>
<comment type="caution">
    <text evidence="1">The sequence shown here is derived from an EMBL/GenBank/DDBJ whole genome shotgun (WGS) entry which is preliminary data.</text>
</comment>
<protein>
    <submittedName>
        <fullName evidence="1">Uncharacterized protein</fullName>
    </submittedName>
</protein>
<sequence length="68" mass="8129">MKKVRKCQKYLMDKFSMPSGDARKICLTYALPWKKDERGSYLDSAILDTQGRVWMRDIQWKWKSKGLI</sequence>
<organism evidence="1">
    <name type="scientific">marine sediment metagenome</name>
    <dbReference type="NCBI Taxonomy" id="412755"/>
    <lineage>
        <taxon>unclassified sequences</taxon>
        <taxon>metagenomes</taxon>
        <taxon>ecological metagenomes</taxon>
    </lineage>
</organism>
<accession>X1ASY7</accession>
<proteinExistence type="predicted"/>